<dbReference type="InterPro" id="IPR036390">
    <property type="entry name" value="WH_DNA-bd_sf"/>
</dbReference>
<sequence>MHSLQTPRLGKIKGRAGVKPKGSSVKPDEDTSSPITFRHWKVFHAVHDCGSFSDAAAFLHLSQPTICYTIARLEEHLGISLYYVDGRKVVITDAGKALLDRSRNLLKGAIALEDYARDLNDHTTVRLLCFVENLFPVSAIEPMIKQFSAAEVIVDAIGSKSLQRALNSKFPCFAVSSRVLEGCVGEPLVELEYVPVVCATHRLANATDLTSDILKDLPEVMLSDQAQSGWARPDMRGLRRSNPFVVSNIDTALEVLSASTAYAWLPQRLLPVVAHQAGTLYRALHGVGMFKRQFYVIRKIDLSQRELFVQFATMLKASIAAIG</sequence>
<dbReference type="GO" id="GO:0003700">
    <property type="term" value="F:DNA-binding transcription factor activity"/>
    <property type="evidence" value="ECO:0007669"/>
    <property type="project" value="InterPro"/>
</dbReference>
<evidence type="ECO:0000256" key="4">
    <source>
        <dbReference type="ARBA" id="ARBA00023163"/>
    </source>
</evidence>
<evidence type="ECO:0000256" key="3">
    <source>
        <dbReference type="ARBA" id="ARBA00023125"/>
    </source>
</evidence>
<dbReference type="EMBL" id="QYUO01000002">
    <property type="protein sequence ID" value="RJF95891.1"/>
    <property type="molecule type" value="Genomic_DNA"/>
</dbReference>
<evidence type="ECO:0000259" key="6">
    <source>
        <dbReference type="PROSITE" id="PS50931"/>
    </source>
</evidence>
<dbReference type="GO" id="GO:0000976">
    <property type="term" value="F:transcription cis-regulatory region binding"/>
    <property type="evidence" value="ECO:0007669"/>
    <property type="project" value="TreeGrafter"/>
</dbReference>
<name>A0A3A3FMD5_9BURK</name>
<comment type="similarity">
    <text evidence="1">Belongs to the LysR transcriptional regulatory family.</text>
</comment>
<dbReference type="PANTHER" id="PTHR30126:SF88">
    <property type="entry name" value="TRANSCRIPTIONAL REGULATOR-RELATED"/>
    <property type="match status" value="1"/>
</dbReference>
<proteinExistence type="inferred from homology"/>
<organism evidence="7 8">
    <name type="scientific">Noviherbaspirillum saxi</name>
    <dbReference type="NCBI Taxonomy" id="2320863"/>
    <lineage>
        <taxon>Bacteria</taxon>
        <taxon>Pseudomonadati</taxon>
        <taxon>Pseudomonadota</taxon>
        <taxon>Betaproteobacteria</taxon>
        <taxon>Burkholderiales</taxon>
        <taxon>Oxalobacteraceae</taxon>
        <taxon>Noviherbaspirillum</taxon>
    </lineage>
</organism>
<reference evidence="8" key="1">
    <citation type="submission" date="2018-09" db="EMBL/GenBank/DDBJ databases">
        <authorList>
            <person name="Zhu H."/>
        </authorList>
    </citation>
    <scope>NUCLEOTIDE SEQUENCE [LARGE SCALE GENOMIC DNA]</scope>
    <source>
        <strain evidence="8">K1R23-30</strain>
    </source>
</reference>
<dbReference type="SUPFAM" id="SSF53850">
    <property type="entry name" value="Periplasmic binding protein-like II"/>
    <property type="match status" value="1"/>
</dbReference>
<feature type="region of interest" description="Disordered" evidence="5">
    <location>
        <begin position="1"/>
        <end position="31"/>
    </location>
</feature>
<keyword evidence="2" id="KW-0805">Transcription regulation</keyword>
<keyword evidence="4" id="KW-0804">Transcription</keyword>
<dbReference type="SUPFAM" id="SSF46785">
    <property type="entry name" value="Winged helix' DNA-binding domain"/>
    <property type="match status" value="1"/>
</dbReference>
<evidence type="ECO:0000313" key="8">
    <source>
        <dbReference type="Proteomes" id="UP000265955"/>
    </source>
</evidence>
<dbReference type="PANTHER" id="PTHR30126">
    <property type="entry name" value="HTH-TYPE TRANSCRIPTIONAL REGULATOR"/>
    <property type="match status" value="1"/>
</dbReference>
<evidence type="ECO:0000256" key="1">
    <source>
        <dbReference type="ARBA" id="ARBA00009437"/>
    </source>
</evidence>
<comment type="caution">
    <text evidence="7">The sequence shown here is derived from an EMBL/GenBank/DDBJ whole genome shotgun (WGS) entry which is preliminary data.</text>
</comment>
<accession>A0A3A3FMD5</accession>
<dbReference type="Proteomes" id="UP000265955">
    <property type="component" value="Unassembled WGS sequence"/>
</dbReference>
<dbReference type="PRINTS" id="PR00039">
    <property type="entry name" value="HTHLYSR"/>
</dbReference>
<dbReference type="Pfam" id="PF03466">
    <property type="entry name" value="LysR_substrate"/>
    <property type="match status" value="1"/>
</dbReference>
<dbReference type="RefSeq" id="WP_119771038.1">
    <property type="nucleotide sequence ID" value="NZ_QYUO01000002.1"/>
</dbReference>
<dbReference type="InterPro" id="IPR000847">
    <property type="entry name" value="LysR_HTH_N"/>
</dbReference>
<gene>
    <name evidence="7" type="ORF">D3871_21265</name>
</gene>
<dbReference type="Gene3D" id="1.10.10.10">
    <property type="entry name" value="Winged helix-like DNA-binding domain superfamily/Winged helix DNA-binding domain"/>
    <property type="match status" value="1"/>
</dbReference>
<dbReference type="InterPro" id="IPR036388">
    <property type="entry name" value="WH-like_DNA-bd_sf"/>
</dbReference>
<dbReference type="Gene3D" id="3.40.190.10">
    <property type="entry name" value="Periplasmic binding protein-like II"/>
    <property type="match status" value="2"/>
</dbReference>
<keyword evidence="3" id="KW-0238">DNA-binding</keyword>
<feature type="domain" description="HTH lysR-type" evidence="6">
    <location>
        <begin position="35"/>
        <end position="92"/>
    </location>
</feature>
<dbReference type="AlphaFoldDB" id="A0A3A3FMD5"/>
<evidence type="ECO:0000313" key="7">
    <source>
        <dbReference type="EMBL" id="RJF95891.1"/>
    </source>
</evidence>
<dbReference type="InterPro" id="IPR005119">
    <property type="entry name" value="LysR_subst-bd"/>
</dbReference>
<protein>
    <submittedName>
        <fullName evidence="7">LysR family transcriptional regulator</fullName>
    </submittedName>
</protein>
<keyword evidence="8" id="KW-1185">Reference proteome</keyword>
<evidence type="ECO:0000256" key="5">
    <source>
        <dbReference type="SAM" id="MobiDB-lite"/>
    </source>
</evidence>
<evidence type="ECO:0000256" key="2">
    <source>
        <dbReference type="ARBA" id="ARBA00023015"/>
    </source>
</evidence>
<dbReference type="Pfam" id="PF00126">
    <property type="entry name" value="HTH_1"/>
    <property type="match status" value="1"/>
</dbReference>
<dbReference type="OrthoDB" id="5293066at2"/>
<dbReference type="PROSITE" id="PS50931">
    <property type="entry name" value="HTH_LYSR"/>
    <property type="match status" value="1"/>
</dbReference>